<protein>
    <submittedName>
        <fullName evidence="1">Uncharacterized protein</fullName>
    </submittedName>
</protein>
<organism evidence="1 2">
    <name type="scientific">Burkholderia vietnamiensis (strain G4 / LMG 22486)</name>
    <name type="common">Burkholderia cepacia (strain R1808)</name>
    <dbReference type="NCBI Taxonomy" id="269482"/>
    <lineage>
        <taxon>Bacteria</taxon>
        <taxon>Pseudomonadati</taxon>
        <taxon>Pseudomonadota</taxon>
        <taxon>Betaproteobacteria</taxon>
        <taxon>Burkholderiales</taxon>
        <taxon>Burkholderiaceae</taxon>
        <taxon>Burkholderia</taxon>
        <taxon>Burkholderia cepacia complex</taxon>
    </lineage>
</organism>
<proteinExistence type="predicted"/>
<evidence type="ECO:0000313" key="2">
    <source>
        <dbReference type="Proteomes" id="UP000002287"/>
    </source>
</evidence>
<gene>
    <name evidence="1" type="ordered locus">Bcep1808_6946</name>
</gene>
<geneLocation type="plasmid" evidence="1 2">
    <name>pBVIE01</name>
</geneLocation>
<dbReference type="HOGENOM" id="CLU_2435171_0_0_4"/>
<accession>A4JU80</accession>
<keyword evidence="1" id="KW-0614">Plasmid</keyword>
<sequence>MINFPTEMRMSKLTVNSDLTYTKDDVERIRRFGDVTDGGVVFDYCLVSANGARFTLIREPQHSDGDIEEAARHLRFHRDAVGKIHIARQE</sequence>
<dbReference type="KEGG" id="bvi:Bcep1808_6946"/>
<evidence type="ECO:0000313" key="1">
    <source>
        <dbReference type="EMBL" id="ABO59833.1"/>
    </source>
</evidence>
<dbReference type="Proteomes" id="UP000002287">
    <property type="component" value="Plasmid pBVIE01"/>
</dbReference>
<name>A4JU80_BURVG</name>
<reference evidence="1 2" key="1">
    <citation type="submission" date="2007-03" db="EMBL/GenBank/DDBJ databases">
        <title>Complete sequence of plasmid pBVIE01 of Burkholderia vietnamiensis G4.</title>
        <authorList>
            <consortium name="US DOE Joint Genome Institute"/>
            <person name="Copeland A."/>
            <person name="Lucas S."/>
            <person name="Lapidus A."/>
            <person name="Barry K."/>
            <person name="Detter J.C."/>
            <person name="Glavina del Rio T."/>
            <person name="Hammon N."/>
            <person name="Israni S."/>
            <person name="Dalin E."/>
            <person name="Tice H."/>
            <person name="Pitluck S."/>
            <person name="Chain P."/>
            <person name="Malfatti S."/>
            <person name="Shin M."/>
            <person name="Vergez L."/>
            <person name="Schmutz J."/>
            <person name="Larimer F."/>
            <person name="Land M."/>
            <person name="Hauser L."/>
            <person name="Kyrpides N."/>
            <person name="Tiedje J."/>
            <person name="Richardson P."/>
        </authorList>
    </citation>
    <scope>NUCLEOTIDE SEQUENCE [LARGE SCALE GENOMIC DNA]</scope>
    <source>
        <strain evidence="2">G4 / LMG 22486</strain>
        <plasmid evidence="1 2">pBVIE01</plasmid>
    </source>
</reference>
<dbReference type="AlphaFoldDB" id="A4JU80"/>
<dbReference type="EMBL" id="CP000617">
    <property type="protein sequence ID" value="ABO59833.1"/>
    <property type="molecule type" value="Genomic_DNA"/>
</dbReference>